<dbReference type="InterPro" id="IPR002925">
    <property type="entry name" value="Dienelactn_hydro"/>
</dbReference>
<accession>A0A1L7H7F2</accession>
<evidence type="ECO:0000313" key="9">
    <source>
        <dbReference type="EMBL" id="APU50772.1"/>
    </source>
</evidence>
<reference evidence="11" key="3">
    <citation type="submission" date="2025-05" db="UniProtKB">
        <authorList>
            <consortium name="RefSeq"/>
        </authorList>
    </citation>
    <scope>IDENTIFICATION</scope>
    <source>
        <tissue evidence="11">Testes</tissue>
    </source>
</reference>
<name>A0A1L7H7F2_SACKO</name>
<protein>
    <recommendedName>
        <fullName evidence="3">Carboxymethylenebutenolidase homolog</fullName>
    </recommendedName>
</protein>
<evidence type="ECO:0000256" key="3">
    <source>
        <dbReference type="ARBA" id="ARBA00014180"/>
    </source>
</evidence>
<feature type="domain" description="Dienelactone hydrolase" evidence="8">
    <location>
        <begin position="85"/>
        <end position="307"/>
    </location>
</feature>
<evidence type="ECO:0000256" key="6">
    <source>
        <dbReference type="SAM" id="MobiDB-lite"/>
    </source>
</evidence>
<dbReference type="RefSeq" id="XP_002732144.1">
    <property type="nucleotide sequence ID" value="XM_002732098.2"/>
</dbReference>
<proteinExistence type="evidence at transcript level"/>
<comment type="subcellular location">
    <subcellularLocation>
        <location evidence="1">Cytoplasm</location>
        <location evidence="1">Cytosol</location>
    </subcellularLocation>
</comment>
<dbReference type="Gene3D" id="3.40.50.1820">
    <property type="entry name" value="alpha/beta hydrolase"/>
    <property type="match status" value="1"/>
</dbReference>
<keyword evidence="5 9" id="KW-0378">Hydrolase</keyword>
<keyword evidence="4" id="KW-0963">Cytoplasm</keyword>
<evidence type="ECO:0000313" key="10">
    <source>
        <dbReference type="Proteomes" id="UP000694865"/>
    </source>
</evidence>
<feature type="transmembrane region" description="Helical" evidence="7">
    <location>
        <begin position="12"/>
        <end position="35"/>
    </location>
</feature>
<evidence type="ECO:0000256" key="7">
    <source>
        <dbReference type="SAM" id="Phobius"/>
    </source>
</evidence>
<dbReference type="PANTHER" id="PTHR46812">
    <property type="entry name" value="CARBOXYMETHYLENEBUTENOLIDASE HOMOLOG"/>
    <property type="match status" value="1"/>
</dbReference>
<dbReference type="ESTHER" id="sacko-a0a1l7h7f2">
    <property type="family name" value="CMBL"/>
</dbReference>
<dbReference type="KEGG" id="sko:100371450"/>
<evidence type="ECO:0000313" key="11">
    <source>
        <dbReference type="RefSeq" id="XP_002732144.1"/>
    </source>
</evidence>
<evidence type="ECO:0000256" key="5">
    <source>
        <dbReference type="ARBA" id="ARBA00022801"/>
    </source>
</evidence>
<dbReference type="InterPro" id="IPR029058">
    <property type="entry name" value="AB_hydrolase_fold"/>
</dbReference>
<evidence type="ECO:0000256" key="4">
    <source>
        <dbReference type="ARBA" id="ARBA00022490"/>
    </source>
</evidence>
<organism evidence="9">
    <name type="scientific">Saccoglossus kowalevskii</name>
    <name type="common">Acorn worm</name>
    <dbReference type="NCBI Taxonomy" id="10224"/>
    <lineage>
        <taxon>Eukaryota</taxon>
        <taxon>Metazoa</taxon>
        <taxon>Hemichordata</taxon>
        <taxon>Enteropneusta</taxon>
        <taxon>Harrimaniidae</taxon>
        <taxon>Saccoglossus</taxon>
    </lineage>
</organism>
<dbReference type="EMBL" id="KX125076">
    <property type="protein sequence ID" value="APU50772.1"/>
    <property type="molecule type" value="mRNA"/>
</dbReference>
<reference evidence="9" key="1">
    <citation type="journal article" date="2008" name="Biol. Bull.">
        <title>cDNA sequences for transcription factors and signaling proteins of the hemichordate Saccoglossus kowalevskii: efficacy of the expressed sequence tag (EST) approach for evolutionary and developmental studies of a new organism.</title>
        <authorList>
            <person name="Freeman R.M. Jr."/>
            <person name="Wu M."/>
            <person name="Cordonnier-Pratt M.M."/>
            <person name="Pratt L.H."/>
            <person name="Gruber C.E."/>
            <person name="Smith M."/>
            <person name="Lander E.S."/>
            <person name="Stange-Thomann N."/>
            <person name="Lowe C.J."/>
            <person name="Gerhart J."/>
            <person name="Kirschner M."/>
        </authorList>
    </citation>
    <scope>NUCLEOTIDE SEQUENCE</scope>
</reference>
<dbReference type="Proteomes" id="UP000694865">
    <property type="component" value="Unplaced"/>
</dbReference>
<dbReference type="SUPFAM" id="SSF53474">
    <property type="entry name" value="alpha/beta-Hydrolases"/>
    <property type="match status" value="1"/>
</dbReference>
<dbReference type="AlphaFoldDB" id="A0A1L7H7F2"/>
<keyword evidence="7" id="KW-0812">Transmembrane</keyword>
<dbReference type="GeneID" id="100371450"/>
<keyword evidence="7" id="KW-1133">Transmembrane helix</keyword>
<keyword evidence="7" id="KW-0472">Membrane</keyword>
<evidence type="ECO:0000256" key="1">
    <source>
        <dbReference type="ARBA" id="ARBA00004514"/>
    </source>
</evidence>
<evidence type="ECO:0000259" key="8">
    <source>
        <dbReference type="Pfam" id="PF01738"/>
    </source>
</evidence>
<sequence length="311" mass="33829">MGRSLCSTTRCAICAALTAAAIAIGLIFILSYVYWWPTDNSTDKDGDMDNSVDPPSPEQPCPSGDFHTGYIATGSTVAVNSDVVAYLSRPVGTSCKGAVLIFHDIYGYGLPANQQVADDLAQNGYVAILPDLFRGNPWQPDMYEYVEWKTSHSQERIDGDIDATVSFIRSALSVDNLAVVGFCWGGLQSVFASARLSIDAAVAFYGVGITPDDLISMNKPTLLLHGQNDTIISVTDVELLESTLHNANRLLQSVDDLETGALRGPPSYVKIFEDVGHSFAHRGDMDDPVIRQASEEAFNDMYRWISRFTPG</sequence>
<dbReference type="GO" id="GO:0016787">
    <property type="term" value="F:hydrolase activity"/>
    <property type="evidence" value="ECO:0007669"/>
    <property type="project" value="UniProtKB-KW"/>
</dbReference>
<dbReference type="GO" id="GO:0005829">
    <property type="term" value="C:cytosol"/>
    <property type="evidence" value="ECO:0007669"/>
    <property type="project" value="UniProtKB-SubCell"/>
</dbReference>
<gene>
    <name evidence="11" type="primary">LOC100371450</name>
    <name evidence="9" type="ORF">Sakowv30037451mg</name>
</gene>
<evidence type="ECO:0000256" key="2">
    <source>
        <dbReference type="ARBA" id="ARBA00008456"/>
    </source>
</evidence>
<dbReference type="PANTHER" id="PTHR46812:SF1">
    <property type="entry name" value="CARBOXYMETHYLENEBUTENOLIDASE HOMOLOG"/>
    <property type="match status" value="1"/>
</dbReference>
<reference evidence="9" key="2">
    <citation type="submission" date="2016-04" db="EMBL/GenBank/DDBJ databases">
        <authorList>
            <person name="Evans L.H."/>
            <person name="Alamgir A."/>
            <person name="Owens N."/>
            <person name="Weber N.D."/>
            <person name="Virtaneva K."/>
            <person name="Barbian K."/>
            <person name="Babar A."/>
            <person name="Rosenke K."/>
        </authorList>
    </citation>
    <scope>NUCLEOTIDE SEQUENCE</scope>
</reference>
<dbReference type="Pfam" id="PF01738">
    <property type="entry name" value="DLH"/>
    <property type="match status" value="1"/>
</dbReference>
<keyword evidence="10" id="KW-1185">Reference proteome</keyword>
<dbReference type="InterPro" id="IPR042946">
    <property type="entry name" value="CMBL"/>
</dbReference>
<feature type="region of interest" description="Disordered" evidence="6">
    <location>
        <begin position="45"/>
        <end position="64"/>
    </location>
</feature>
<dbReference type="OrthoDB" id="17560at2759"/>
<comment type="similarity">
    <text evidence="2">Belongs to the dienelactone hydrolase family.</text>
</comment>